<dbReference type="Gene3D" id="1.20.1440.20">
    <property type="entry name" value="LemA-like domain"/>
    <property type="match status" value="1"/>
</dbReference>
<evidence type="ECO:0000256" key="2">
    <source>
        <dbReference type="ARBA" id="ARBA00008854"/>
    </source>
</evidence>
<accession>A0A7D5E3B0</accession>
<dbReference type="InterPro" id="IPR007156">
    <property type="entry name" value="MamQ_LemA"/>
</dbReference>
<keyword evidence="4" id="KW-1133">Transmembrane helix</keyword>
<proteinExistence type="inferred from homology"/>
<evidence type="ECO:0000256" key="5">
    <source>
        <dbReference type="ARBA" id="ARBA00023136"/>
    </source>
</evidence>
<evidence type="ECO:0000313" key="7">
    <source>
        <dbReference type="EMBL" id="QLB40948.1"/>
    </source>
</evidence>
<dbReference type="RefSeq" id="WP_176810158.1">
    <property type="nucleotide sequence ID" value="NZ_CP055305.1"/>
</dbReference>
<reference evidence="9 10" key="1">
    <citation type="submission" date="2020-06" db="EMBL/GenBank/DDBJ databases">
        <title>Mannheimia pernigra sp. nov. isolated from bovine respiratory tract.</title>
        <authorList>
            <person name="Kuhnert P."/>
            <person name="Akarsu-Egger H."/>
        </authorList>
    </citation>
    <scope>NUCLEOTIDE SEQUENCE [LARGE SCALE GENOMIC DNA]</scope>
    <source>
        <strain evidence="8 10">17CN0883</strain>
        <strain evidence="7 9">BNO311</strain>
    </source>
</reference>
<dbReference type="PANTHER" id="PTHR34478">
    <property type="entry name" value="PROTEIN LEMA"/>
    <property type="match status" value="1"/>
</dbReference>
<dbReference type="GO" id="GO:0016020">
    <property type="term" value="C:membrane"/>
    <property type="evidence" value="ECO:0007669"/>
    <property type="project" value="UniProtKB-SubCell"/>
</dbReference>
<dbReference type="KEGG" id="mpeg:HV560_08710"/>
<dbReference type="Proteomes" id="UP000509660">
    <property type="component" value="Chromosome"/>
</dbReference>
<name>A0A7D5E3B0_9PAST</name>
<evidence type="ECO:0000256" key="1">
    <source>
        <dbReference type="ARBA" id="ARBA00004167"/>
    </source>
</evidence>
<keyword evidence="6" id="KW-0175">Coiled coil</keyword>
<keyword evidence="3" id="KW-0812">Transmembrane</keyword>
<organism evidence="7 9">
    <name type="scientific">Mannheimia pernigra</name>
    <dbReference type="NCBI Taxonomy" id="111844"/>
    <lineage>
        <taxon>Bacteria</taxon>
        <taxon>Pseudomonadati</taxon>
        <taxon>Pseudomonadota</taxon>
        <taxon>Gammaproteobacteria</taxon>
        <taxon>Pasteurellales</taxon>
        <taxon>Pasteurellaceae</taxon>
        <taxon>Mannheimia</taxon>
    </lineage>
</organism>
<gene>
    <name evidence="7" type="ORF">HV559_08770</name>
    <name evidence="8" type="ORF">HV560_08710</name>
</gene>
<feature type="coiled-coil region" evidence="6">
    <location>
        <begin position="127"/>
        <end position="158"/>
    </location>
</feature>
<evidence type="ECO:0000313" key="8">
    <source>
        <dbReference type="EMBL" id="QLB42886.1"/>
    </source>
</evidence>
<dbReference type="Proteomes" id="UP000509784">
    <property type="component" value="Chromosome"/>
</dbReference>
<dbReference type="EMBL" id="CP055306">
    <property type="protein sequence ID" value="QLB40948.1"/>
    <property type="molecule type" value="Genomic_DNA"/>
</dbReference>
<dbReference type="EMBL" id="CP055305">
    <property type="protein sequence ID" value="QLB42886.1"/>
    <property type="molecule type" value="Genomic_DNA"/>
</dbReference>
<sequence>MKKIFWILLIAVLAVGGYSLTKYNELMRAEEDINSVWGNVESAYQRRADLIPNLVNTVKGQANFEKETLTSVIEARAKATAVTVDPSNVTEEQMAKFQEAQQGVNSALSRLLVSVERYPELKAHDAFLNLQAQLEGTENRINVERNNFNEKVKEYNKKVREFPTKLAAMMMGFKTKPQFKSEAGSDKAPTVNFN</sequence>
<evidence type="ECO:0000256" key="6">
    <source>
        <dbReference type="SAM" id="Coils"/>
    </source>
</evidence>
<evidence type="ECO:0000313" key="9">
    <source>
        <dbReference type="Proteomes" id="UP000509660"/>
    </source>
</evidence>
<dbReference type="PANTHER" id="PTHR34478:SF2">
    <property type="entry name" value="MEMBRANE PROTEIN"/>
    <property type="match status" value="1"/>
</dbReference>
<evidence type="ECO:0000256" key="4">
    <source>
        <dbReference type="ARBA" id="ARBA00022989"/>
    </source>
</evidence>
<dbReference type="InterPro" id="IPR023353">
    <property type="entry name" value="LemA-like_dom_sf"/>
</dbReference>
<keyword evidence="9" id="KW-1185">Reference proteome</keyword>
<dbReference type="Pfam" id="PF04011">
    <property type="entry name" value="LemA"/>
    <property type="match status" value="1"/>
</dbReference>
<comment type="subcellular location">
    <subcellularLocation>
        <location evidence="1">Membrane</location>
        <topology evidence="1">Single-pass membrane protein</topology>
    </subcellularLocation>
</comment>
<dbReference type="SUPFAM" id="SSF140478">
    <property type="entry name" value="LemA-like"/>
    <property type="match status" value="1"/>
</dbReference>
<comment type="similarity">
    <text evidence="2">Belongs to the LemA family.</text>
</comment>
<dbReference type="AlphaFoldDB" id="A0A7D5E3B0"/>
<keyword evidence="5" id="KW-0472">Membrane</keyword>
<evidence type="ECO:0000256" key="3">
    <source>
        <dbReference type="ARBA" id="ARBA00022692"/>
    </source>
</evidence>
<evidence type="ECO:0000313" key="10">
    <source>
        <dbReference type="Proteomes" id="UP000509784"/>
    </source>
</evidence>
<protein>
    <submittedName>
        <fullName evidence="7">LemA family protein</fullName>
    </submittedName>
</protein>